<dbReference type="PANTHER" id="PTHR30349:SF77">
    <property type="entry name" value="TYROSINE RECOMBINASE XERC"/>
    <property type="match status" value="1"/>
</dbReference>
<keyword evidence="6 9" id="KW-0238">DNA-binding</keyword>
<dbReference type="GO" id="GO:0003677">
    <property type="term" value="F:DNA binding"/>
    <property type="evidence" value="ECO:0007669"/>
    <property type="project" value="UniProtKB-UniRule"/>
</dbReference>
<dbReference type="PROSITE" id="PS51898">
    <property type="entry name" value="TYR_RECOMBINASE"/>
    <property type="match status" value="1"/>
</dbReference>
<evidence type="ECO:0000256" key="8">
    <source>
        <dbReference type="ARBA" id="ARBA00023306"/>
    </source>
</evidence>
<keyword evidence="7" id="KW-0233">DNA recombination</keyword>
<evidence type="ECO:0000256" key="4">
    <source>
        <dbReference type="ARBA" id="ARBA00022829"/>
    </source>
</evidence>
<dbReference type="AlphaFoldDB" id="A0A5Q2MYE8"/>
<dbReference type="RefSeq" id="WP_153723965.1">
    <property type="nucleotide sequence ID" value="NZ_CP045875.1"/>
</dbReference>
<dbReference type="GO" id="GO:0006310">
    <property type="term" value="P:DNA recombination"/>
    <property type="evidence" value="ECO:0007669"/>
    <property type="project" value="UniProtKB-KW"/>
</dbReference>
<comment type="subcellular location">
    <subcellularLocation>
        <location evidence="1">Cytoplasm</location>
    </subcellularLocation>
</comment>
<evidence type="ECO:0000256" key="3">
    <source>
        <dbReference type="ARBA" id="ARBA00022618"/>
    </source>
</evidence>
<organism evidence="12 13">
    <name type="scientific">Heliorestis convoluta</name>
    <dbReference type="NCBI Taxonomy" id="356322"/>
    <lineage>
        <taxon>Bacteria</taxon>
        <taxon>Bacillati</taxon>
        <taxon>Bacillota</taxon>
        <taxon>Clostridia</taxon>
        <taxon>Eubacteriales</taxon>
        <taxon>Heliobacteriaceae</taxon>
        <taxon>Heliorestis</taxon>
    </lineage>
</organism>
<feature type="domain" description="Core-binding (CB)" evidence="11">
    <location>
        <begin position="1"/>
        <end position="90"/>
    </location>
</feature>
<keyword evidence="5" id="KW-0229">DNA integration</keyword>
<evidence type="ECO:0000256" key="6">
    <source>
        <dbReference type="ARBA" id="ARBA00023125"/>
    </source>
</evidence>
<dbReference type="InterPro" id="IPR013762">
    <property type="entry name" value="Integrase-like_cat_sf"/>
</dbReference>
<reference evidence="13" key="1">
    <citation type="submission" date="2019-11" db="EMBL/GenBank/DDBJ databases">
        <title>Genome sequence of Heliorestis convoluta strain HH, an alkaliphilic and minimalistic phototrophic bacterium from a soda lake in Egypt.</title>
        <authorList>
            <person name="Dewey E.D."/>
            <person name="Stokes L.M."/>
            <person name="Burchell B.M."/>
            <person name="Shaffer K.N."/>
            <person name="Huntington A.M."/>
            <person name="Baker J.M."/>
            <person name="Nadendla S."/>
            <person name="Giglio M.G."/>
            <person name="Touchman J.W."/>
            <person name="Blankenship R.E."/>
            <person name="Madigan M.T."/>
            <person name="Sattley W.M."/>
        </authorList>
    </citation>
    <scope>NUCLEOTIDE SEQUENCE [LARGE SCALE GENOMIC DNA]</scope>
    <source>
        <strain evidence="13">HH</strain>
    </source>
</reference>
<dbReference type="EMBL" id="CP045875">
    <property type="protein sequence ID" value="QGG46379.1"/>
    <property type="molecule type" value="Genomic_DNA"/>
</dbReference>
<evidence type="ECO:0000259" key="11">
    <source>
        <dbReference type="PROSITE" id="PS51900"/>
    </source>
</evidence>
<keyword evidence="2" id="KW-0963">Cytoplasm</keyword>
<dbReference type="Pfam" id="PF00589">
    <property type="entry name" value="Phage_integrase"/>
    <property type="match status" value="1"/>
</dbReference>
<accession>A0A5Q2MYE8</accession>
<dbReference type="InterPro" id="IPR010998">
    <property type="entry name" value="Integrase_recombinase_N"/>
</dbReference>
<keyword evidence="4" id="KW-0159">Chromosome partition</keyword>
<keyword evidence="13" id="KW-1185">Reference proteome</keyword>
<name>A0A5Q2MYE8_9FIRM</name>
<proteinExistence type="predicted"/>
<keyword evidence="3" id="KW-0132">Cell division</keyword>
<evidence type="ECO:0000256" key="2">
    <source>
        <dbReference type="ARBA" id="ARBA00022490"/>
    </source>
</evidence>
<dbReference type="KEGG" id="hcv:FTV88_0200"/>
<dbReference type="GO" id="GO:0005737">
    <property type="term" value="C:cytoplasm"/>
    <property type="evidence" value="ECO:0007669"/>
    <property type="project" value="UniProtKB-SubCell"/>
</dbReference>
<evidence type="ECO:0000256" key="5">
    <source>
        <dbReference type="ARBA" id="ARBA00022908"/>
    </source>
</evidence>
<dbReference type="PROSITE" id="PS51900">
    <property type="entry name" value="CB"/>
    <property type="match status" value="1"/>
</dbReference>
<dbReference type="SUPFAM" id="SSF56349">
    <property type="entry name" value="DNA breaking-rejoining enzymes"/>
    <property type="match status" value="1"/>
</dbReference>
<evidence type="ECO:0000259" key="10">
    <source>
        <dbReference type="PROSITE" id="PS51898"/>
    </source>
</evidence>
<dbReference type="OrthoDB" id="184666at2"/>
<dbReference type="GO" id="GO:0007059">
    <property type="term" value="P:chromosome segregation"/>
    <property type="evidence" value="ECO:0007669"/>
    <property type="project" value="UniProtKB-KW"/>
</dbReference>
<dbReference type="Gene3D" id="1.10.150.130">
    <property type="match status" value="1"/>
</dbReference>
<dbReference type="CDD" id="cd00397">
    <property type="entry name" value="DNA_BRE_C"/>
    <property type="match status" value="1"/>
</dbReference>
<gene>
    <name evidence="12" type="ORF">FTV88_0200</name>
</gene>
<evidence type="ECO:0000256" key="1">
    <source>
        <dbReference type="ARBA" id="ARBA00004496"/>
    </source>
</evidence>
<dbReference type="InterPro" id="IPR050090">
    <property type="entry name" value="Tyrosine_recombinase_XerCD"/>
</dbReference>
<dbReference type="Gene3D" id="1.10.443.10">
    <property type="entry name" value="Intergrase catalytic core"/>
    <property type="match status" value="1"/>
</dbReference>
<dbReference type="Proteomes" id="UP000366051">
    <property type="component" value="Chromosome"/>
</dbReference>
<dbReference type="InterPro" id="IPR002104">
    <property type="entry name" value="Integrase_catalytic"/>
</dbReference>
<dbReference type="InterPro" id="IPR011010">
    <property type="entry name" value="DNA_brk_join_enz"/>
</dbReference>
<sequence length="299" mass="34858">MLNDFLDSLKLQGKSDLTIQQYQSTWNRLEKWWINANNDPLHTPHTPIYVLQSITQLDIANFKRYLTNKYKPSTTSITLTQLRVIFQFYVNKGIIPDNPATYVDNVPVTISSPKWLNRNEQNSLIREVRKNSNLREITIITLLLHTGLRVEEAVELKLTDIRLTDRKGMIFVRKGKGGKYREIPLNKDARQALQRYLEEHKPKGLYLIDTQRSDKTTTRAIQHIVEKYRKKTEIDHLTCHSLRHTFGHELAQRKIPLDVIARLMGHTKSDGTPNLTMTSRYTQPGEEDLTKAVEELNWT</sequence>
<keyword evidence="8" id="KW-0131">Cell cycle</keyword>
<evidence type="ECO:0000256" key="7">
    <source>
        <dbReference type="ARBA" id="ARBA00023172"/>
    </source>
</evidence>
<evidence type="ECO:0000313" key="12">
    <source>
        <dbReference type="EMBL" id="QGG46379.1"/>
    </source>
</evidence>
<dbReference type="InterPro" id="IPR044068">
    <property type="entry name" value="CB"/>
</dbReference>
<feature type="domain" description="Tyr recombinase" evidence="10">
    <location>
        <begin position="111"/>
        <end position="294"/>
    </location>
</feature>
<evidence type="ECO:0000313" key="13">
    <source>
        <dbReference type="Proteomes" id="UP000366051"/>
    </source>
</evidence>
<evidence type="ECO:0000256" key="9">
    <source>
        <dbReference type="PROSITE-ProRule" id="PRU01248"/>
    </source>
</evidence>
<dbReference type="PANTHER" id="PTHR30349">
    <property type="entry name" value="PHAGE INTEGRASE-RELATED"/>
    <property type="match status" value="1"/>
</dbReference>
<dbReference type="GO" id="GO:0015074">
    <property type="term" value="P:DNA integration"/>
    <property type="evidence" value="ECO:0007669"/>
    <property type="project" value="UniProtKB-KW"/>
</dbReference>
<protein>
    <submittedName>
        <fullName evidence="12">Recombinase XerC</fullName>
    </submittedName>
</protein>
<dbReference type="GO" id="GO:0051301">
    <property type="term" value="P:cell division"/>
    <property type="evidence" value="ECO:0007669"/>
    <property type="project" value="UniProtKB-KW"/>
</dbReference>